<dbReference type="RefSeq" id="WP_425480204.1">
    <property type="nucleotide sequence ID" value="NZ_CAWLZN010000001.1"/>
</dbReference>
<evidence type="ECO:0000256" key="3">
    <source>
        <dbReference type="ARBA" id="ARBA00022729"/>
    </source>
</evidence>
<evidence type="ECO:0000259" key="5">
    <source>
        <dbReference type="Pfam" id="PF00419"/>
    </source>
</evidence>
<keyword evidence="4" id="KW-0281">Fimbrium</keyword>
<evidence type="ECO:0000256" key="1">
    <source>
        <dbReference type="ARBA" id="ARBA00004561"/>
    </source>
</evidence>
<proteinExistence type="inferred from homology"/>
<dbReference type="InterPro" id="IPR008966">
    <property type="entry name" value="Adhesion_dom_sf"/>
</dbReference>
<accession>A0ABS8HP83</accession>
<dbReference type="InterPro" id="IPR050263">
    <property type="entry name" value="Bact_Fimbrial_Adh_Pro"/>
</dbReference>
<name>A0ABS8HP83_9XANT</name>
<evidence type="ECO:0000313" key="7">
    <source>
        <dbReference type="Proteomes" id="UP001199206"/>
    </source>
</evidence>
<feature type="domain" description="Fimbrial-type adhesion" evidence="5">
    <location>
        <begin position="2"/>
        <end position="137"/>
    </location>
</feature>
<dbReference type="InterPro" id="IPR000259">
    <property type="entry name" value="Adhesion_dom_fimbrial"/>
</dbReference>
<dbReference type="SUPFAM" id="SSF49401">
    <property type="entry name" value="Bacterial adhesins"/>
    <property type="match status" value="1"/>
</dbReference>
<dbReference type="Pfam" id="PF00419">
    <property type="entry name" value="Fimbrial"/>
    <property type="match status" value="1"/>
</dbReference>
<keyword evidence="7" id="KW-1185">Reference proteome</keyword>
<keyword evidence="3" id="KW-0732">Signal</keyword>
<dbReference type="InterPro" id="IPR036937">
    <property type="entry name" value="Adhesion_dom_fimbrial_sf"/>
</dbReference>
<dbReference type="PANTHER" id="PTHR33420:SF12">
    <property type="entry name" value="FIMBRIN-LIKE PROTEIN FIMI-RELATED"/>
    <property type="match status" value="1"/>
</dbReference>
<dbReference type="Proteomes" id="UP001199206">
    <property type="component" value="Unassembled WGS sequence"/>
</dbReference>
<comment type="similarity">
    <text evidence="2">Belongs to the fimbrial protein family.</text>
</comment>
<dbReference type="PANTHER" id="PTHR33420">
    <property type="entry name" value="FIMBRIAL SUBUNIT ELFA-RELATED"/>
    <property type="match status" value="1"/>
</dbReference>
<reference evidence="6 7" key="1">
    <citation type="submission" date="2021-10" db="EMBL/GenBank/DDBJ databases">
        <title>Genome sequencing of Xanthomonas strains from NCPPB.</title>
        <authorList>
            <person name="Hussein R."/>
            <person name="Harrison J."/>
            <person name="Studholme D.J."/>
            <person name="Vicente J."/>
            <person name="Grant M."/>
        </authorList>
    </citation>
    <scope>NUCLEOTIDE SEQUENCE [LARGE SCALE GENOMIC DNA]</scope>
    <source>
        <strain evidence="6 7">NCPPB 101</strain>
    </source>
</reference>
<gene>
    <name evidence="6" type="ORF">LL965_21910</name>
</gene>
<dbReference type="Gene3D" id="2.60.40.1090">
    <property type="entry name" value="Fimbrial-type adhesion domain"/>
    <property type="match status" value="1"/>
</dbReference>
<protein>
    <submittedName>
        <fullName evidence="6">Fimbrial protein</fullName>
    </submittedName>
</protein>
<evidence type="ECO:0000313" key="6">
    <source>
        <dbReference type="EMBL" id="MCC4622567.1"/>
    </source>
</evidence>
<dbReference type="EMBL" id="JAJGQJ010000113">
    <property type="protein sequence ID" value="MCC4622567.1"/>
    <property type="molecule type" value="Genomic_DNA"/>
</dbReference>
<comment type="subcellular location">
    <subcellularLocation>
        <location evidence="1">Fimbrium</location>
    </subcellularLocation>
</comment>
<evidence type="ECO:0000256" key="4">
    <source>
        <dbReference type="ARBA" id="ARBA00023263"/>
    </source>
</evidence>
<evidence type="ECO:0000256" key="2">
    <source>
        <dbReference type="ARBA" id="ARBA00006671"/>
    </source>
</evidence>
<sequence length="138" mass="13507">MVNLGEVRAAALAKKGATSTPVSFSIKLSDCVLASSDTTTDSYSTAAVTFVGTPVGSDNTVLALNGGDGAVGVAAANVGIQILQDAEPVAIAGSQSSAAKPIVAGENTLYFGAQYVATAAGATAGAANSSLTFNLTYE</sequence>
<organism evidence="6 7">
    <name type="scientific">Xanthomonas cassavae CFBP 4642</name>
    <dbReference type="NCBI Taxonomy" id="1219375"/>
    <lineage>
        <taxon>Bacteria</taxon>
        <taxon>Pseudomonadati</taxon>
        <taxon>Pseudomonadota</taxon>
        <taxon>Gammaproteobacteria</taxon>
        <taxon>Lysobacterales</taxon>
        <taxon>Lysobacteraceae</taxon>
        <taxon>Xanthomonas</taxon>
    </lineage>
</organism>
<comment type="caution">
    <text evidence="6">The sequence shown here is derived from an EMBL/GenBank/DDBJ whole genome shotgun (WGS) entry which is preliminary data.</text>
</comment>